<proteinExistence type="predicted"/>
<dbReference type="AlphaFoldDB" id="A0A1X7V8J0"/>
<evidence type="ECO:0000313" key="1">
    <source>
        <dbReference type="EnsemblMetazoa" id="Aqu2.1.36326_001"/>
    </source>
</evidence>
<sequence>MQISLDYAFKKDHHIGEHATLMDFLENDLCNDTPPAENLFKNSVDSPLYGTDPLHSCNVDSSDTQCDSTLSCPLYPCLPYLPVILLYPTKHCFLQTETPLYLINVGRIPSKGGLCSNAKELIVSIVRSC</sequence>
<dbReference type="InParanoid" id="A0A1X7V8J0"/>
<name>A0A1X7V8J0_AMPQE</name>
<protein>
    <submittedName>
        <fullName evidence="1">Uncharacterized protein</fullName>
    </submittedName>
</protein>
<accession>A0A1X7V8J0</accession>
<reference evidence="1" key="1">
    <citation type="submission" date="2017-05" db="UniProtKB">
        <authorList>
            <consortium name="EnsemblMetazoa"/>
        </authorList>
    </citation>
    <scope>IDENTIFICATION</scope>
</reference>
<organism evidence="1">
    <name type="scientific">Amphimedon queenslandica</name>
    <name type="common">Sponge</name>
    <dbReference type="NCBI Taxonomy" id="400682"/>
    <lineage>
        <taxon>Eukaryota</taxon>
        <taxon>Metazoa</taxon>
        <taxon>Porifera</taxon>
        <taxon>Demospongiae</taxon>
        <taxon>Heteroscleromorpha</taxon>
        <taxon>Haplosclerida</taxon>
        <taxon>Niphatidae</taxon>
        <taxon>Amphimedon</taxon>
    </lineage>
</organism>
<dbReference type="EnsemblMetazoa" id="Aqu2.1.36326_001">
    <property type="protein sequence ID" value="Aqu2.1.36326_001"/>
    <property type="gene ID" value="Aqu2.1.36326"/>
</dbReference>